<dbReference type="RefSeq" id="WP_380760393.1">
    <property type="nucleotide sequence ID" value="NZ_JBHSRF010000070.1"/>
</dbReference>
<feature type="region of interest" description="Disordered" evidence="2">
    <location>
        <begin position="132"/>
        <end position="249"/>
    </location>
</feature>
<dbReference type="InterPro" id="IPR047057">
    <property type="entry name" value="MerR_fam"/>
</dbReference>
<evidence type="ECO:0000256" key="2">
    <source>
        <dbReference type="SAM" id="MobiDB-lite"/>
    </source>
</evidence>
<evidence type="ECO:0000313" key="4">
    <source>
        <dbReference type="EMBL" id="MFC6085837.1"/>
    </source>
</evidence>
<accession>A0ABW1NTP6</accession>
<feature type="region of interest" description="Disordered" evidence="2">
    <location>
        <begin position="1"/>
        <end position="21"/>
    </location>
</feature>
<dbReference type="PANTHER" id="PTHR30204:SF93">
    <property type="entry name" value="HTH MERR-TYPE DOMAIN-CONTAINING PROTEIN"/>
    <property type="match status" value="1"/>
</dbReference>
<dbReference type="Gene3D" id="1.10.1660.10">
    <property type="match status" value="2"/>
</dbReference>
<feature type="compositionally biased region" description="Basic and acidic residues" evidence="2">
    <location>
        <begin position="144"/>
        <end position="188"/>
    </location>
</feature>
<evidence type="ECO:0000256" key="1">
    <source>
        <dbReference type="ARBA" id="ARBA00023125"/>
    </source>
</evidence>
<feature type="region of interest" description="Disordered" evidence="2">
    <location>
        <begin position="362"/>
        <end position="381"/>
    </location>
</feature>
<dbReference type="PANTHER" id="PTHR30204">
    <property type="entry name" value="REDOX-CYCLING DRUG-SENSING TRANSCRIPTIONAL ACTIVATOR SOXR"/>
    <property type="match status" value="1"/>
</dbReference>
<feature type="compositionally biased region" description="Gly residues" evidence="2">
    <location>
        <begin position="189"/>
        <end position="198"/>
    </location>
</feature>
<dbReference type="PROSITE" id="PS50937">
    <property type="entry name" value="HTH_MERR_2"/>
    <property type="match status" value="2"/>
</dbReference>
<feature type="compositionally biased region" description="Gly residues" evidence="2">
    <location>
        <begin position="371"/>
        <end position="381"/>
    </location>
</feature>
<dbReference type="Proteomes" id="UP001596137">
    <property type="component" value="Unassembled WGS sequence"/>
</dbReference>
<keyword evidence="1" id="KW-0238">DNA-binding</keyword>
<feature type="compositionally biased region" description="Basic and acidic residues" evidence="2">
    <location>
        <begin position="12"/>
        <end position="21"/>
    </location>
</feature>
<feature type="domain" description="HTH merR-type" evidence="3">
    <location>
        <begin position="255"/>
        <end position="322"/>
    </location>
</feature>
<comment type="caution">
    <text evidence="4">The sequence shown here is derived from an EMBL/GenBank/DDBJ whole genome shotgun (WGS) entry which is preliminary data.</text>
</comment>
<dbReference type="SUPFAM" id="SSF46955">
    <property type="entry name" value="Putative DNA-binding domain"/>
    <property type="match status" value="2"/>
</dbReference>
<dbReference type="SMART" id="SM00422">
    <property type="entry name" value="HTH_MERR"/>
    <property type="match status" value="2"/>
</dbReference>
<organism evidence="4 5">
    <name type="scientific">Sphaerisporangium aureirubrum</name>
    <dbReference type="NCBI Taxonomy" id="1544736"/>
    <lineage>
        <taxon>Bacteria</taxon>
        <taxon>Bacillati</taxon>
        <taxon>Actinomycetota</taxon>
        <taxon>Actinomycetes</taxon>
        <taxon>Streptosporangiales</taxon>
        <taxon>Streptosporangiaceae</taxon>
        <taxon>Sphaerisporangium</taxon>
    </lineage>
</organism>
<feature type="compositionally biased region" description="Basic and acidic residues" evidence="2">
    <location>
        <begin position="199"/>
        <end position="249"/>
    </location>
</feature>
<name>A0ABW1NTP6_9ACTN</name>
<reference evidence="5" key="1">
    <citation type="journal article" date="2019" name="Int. J. Syst. Evol. Microbiol.">
        <title>The Global Catalogue of Microorganisms (GCM) 10K type strain sequencing project: providing services to taxonomists for standard genome sequencing and annotation.</title>
        <authorList>
            <consortium name="The Broad Institute Genomics Platform"/>
            <consortium name="The Broad Institute Genome Sequencing Center for Infectious Disease"/>
            <person name="Wu L."/>
            <person name="Ma J."/>
        </authorList>
    </citation>
    <scope>NUCLEOTIDE SEQUENCE [LARGE SCALE GENOMIC DNA]</scope>
    <source>
        <strain evidence="5">JCM 30346</strain>
    </source>
</reference>
<gene>
    <name evidence="4" type="ORF">ACFP1K_32050</name>
</gene>
<keyword evidence="5" id="KW-1185">Reference proteome</keyword>
<dbReference type="Pfam" id="PF13411">
    <property type="entry name" value="MerR_1"/>
    <property type="match status" value="1"/>
</dbReference>
<evidence type="ECO:0000313" key="5">
    <source>
        <dbReference type="Proteomes" id="UP001596137"/>
    </source>
</evidence>
<proteinExistence type="predicted"/>
<dbReference type="InterPro" id="IPR009061">
    <property type="entry name" value="DNA-bd_dom_put_sf"/>
</dbReference>
<dbReference type="EMBL" id="JBHSRF010000070">
    <property type="protein sequence ID" value="MFC6085837.1"/>
    <property type="molecule type" value="Genomic_DNA"/>
</dbReference>
<dbReference type="Pfam" id="PF00376">
    <property type="entry name" value="MerR"/>
    <property type="match status" value="1"/>
</dbReference>
<dbReference type="InterPro" id="IPR000551">
    <property type="entry name" value="MerR-type_HTH_dom"/>
</dbReference>
<feature type="domain" description="HTH merR-type" evidence="3">
    <location>
        <begin position="22"/>
        <end position="75"/>
    </location>
</feature>
<evidence type="ECO:0000259" key="3">
    <source>
        <dbReference type="PROSITE" id="PS50937"/>
    </source>
</evidence>
<sequence length="381" mass="41644">MLGAQLPGTDSGDGRDGAAGRRWRASELARAAGISVQQVRNYVDQGVLPPVRRTPSGYRIFTEEHARALTVARRMADGHGWGRTRVIMRAVHEGDLDTALAELDRGHAELDHERAEIAQVLGAFETLVTHPTIATTSRRRGQPRAREPWNQEPQGRRETEARETRGQKAQEREGSGREAQGHEARGREAGGLAGSGGEARGRDAQGHEARQWEGSGREAQGHEARGREAREWESRGREGRGREGGGREVRGREVRIGEVAAMAGVRTSALRLWEERGLLRPARERITGYRVYDEAAQREARVVALLRRGGYPLPIVRAVLDELRSTGSPERVRAELARREHDLRLRSLRRLAASAALHSYLPAVPPAGAEPSGGAGGAGGQ</sequence>
<protein>
    <submittedName>
        <fullName evidence="4">MerR family transcriptional regulator</fullName>
    </submittedName>
</protein>